<feature type="compositionally biased region" description="Basic and acidic residues" evidence="2">
    <location>
        <begin position="231"/>
        <end position="244"/>
    </location>
</feature>
<dbReference type="EMBL" id="BKAG01000028">
    <property type="protein sequence ID" value="GEP44330.1"/>
    <property type="molecule type" value="Genomic_DNA"/>
</dbReference>
<feature type="region of interest" description="Disordered" evidence="2">
    <location>
        <begin position="214"/>
        <end position="244"/>
    </location>
</feature>
<feature type="chain" id="PRO_5022240039" description="OmpH family outer membrane protein" evidence="3">
    <location>
        <begin position="22"/>
        <end position="244"/>
    </location>
</feature>
<evidence type="ECO:0000313" key="4">
    <source>
        <dbReference type="EMBL" id="GEP44330.1"/>
    </source>
</evidence>
<organism evidence="4 5">
    <name type="scientific">Brevifollis gellanilyticus</name>
    <dbReference type="NCBI Taxonomy" id="748831"/>
    <lineage>
        <taxon>Bacteria</taxon>
        <taxon>Pseudomonadati</taxon>
        <taxon>Verrucomicrobiota</taxon>
        <taxon>Verrucomicrobiia</taxon>
        <taxon>Verrucomicrobiales</taxon>
        <taxon>Verrucomicrobiaceae</taxon>
    </lineage>
</organism>
<evidence type="ECO:0000313" key="5">
    <source>
        <dbReference type="Proteomes" id="UP000321577"/>
    </source>
</evidence>
<keyword evidence="1" id="KW-0175">Coiled coil</keyword>
<feature type="signal peptide" evidence="3">
    <location>
        <begin position="1"/>
        <end position="21"/>
    </location>
</feature>
<keyword evidence="5" id="KW-1185">Reference proteome</keyword>
<reference evidence="4 5" key="1">
    <citation type="submission" date="2019-07" db="EMBL/GenBank/DDBJ databases">
        <title>Whole genome shotgun sequence of Brevifollis gellanilyticus NBRC 108608.</title>
        <authorList>
            <person name="Hosoyama A."/>
            <person name="Uohara A."/>
            <person name="Ohji S."/>
            <person name="Ichikawa N."/>
        </authorList>
    </citation>
    <scope>NUCLEOTIDE SEQUENCE [LARGE SCALE GENOMIC DNA]</scope>
    <source>
        <strain evidence="4 5">NBRC 108608</strain>
    </source>
</reference>
<gene>
    <name evidence="4" type="ORF">BGE01nite_36210</name>
</gene>
<evidence type="ECO:0000256" key="2">
    <source>
        <dbReference type="SAM" id="MobiDB-lite"/>
    </source>
</evidence>
<evidence type="ECO:0000256" key="3">
    <source>
        <dbReference type="SAM" id="SignalP"/>
    </source>
</evidence>
<dbReference type="Proteomes" id="UP000321577">
    <property type="component" value="Unassembled WGS sequence"/>
</dbReference>
<evidence type="ECO:0000256" key="1">
    <source>
        <dbReference type="SAM" id="Coils"/>
    </source>
</evidence>
<keyword evidence="3" id="KW-0732">Signal</keyword>
<accession>A0A512MC63</accession>
<sequence length="244" mass="27088">MNMKALTPLLFTLLLAPALVAQPAADPNQRLRDTLKNTMLQLRAAETERATLQANQLVNEAKIKELTTQVETLNKQIAKITKDAAAEEEAAKKQIDDLKAKQEAQAKQIAQLQEALEKWKTGYNDVVKIAKDREALRAKASNKAVLAERKLAERERQNLELYVTGREILDRLAGFSLGTALTAREPFVGTTRVKLQNLVQDYADKLQDSKYNPFAEAEAAKQKGPQVTDATAKESGEVQKPKQP</sequence>
<evidence type="ECO:0008006" key="6">
    <source>
        <dbReference type="Google" id="ProtNLM"/>
    </source>
</evidence>
<comment type="caution">
    <text evidence="4">The sequence shown here is derived from an EMBL/GenBank/DDBJ whole genome shotgun (WGS) entry which is preliminary data.</text>
</comment>
<name>A0A512MC63_9BACT</name>
<feature type="coiled-coil region" evidence="1">
    <location>
        <begin position="28"/>
        <end position="157"/>
    </location>
</feature>
<proteinExistence type="predicted"/>
<protein>
    <recommendedName>
        <fullName evidence="6">OmpH family outer membrane protein</fullName>
    </recommendedName>
</protein>
<dbReference type="AlphaFoldDB" id="A0A512MC63"/>